<proteinExistence type="predicted"/>
<dbReference type="InterPro" id="IPR037523">
    <property type="entry name" value="VOC_core"/>
</dbReference>
<dbReference type="AlphaFoldDB" id="B2BM26"/>
<dbReference type="SUPFAM" id="SSF54593">
    <property type="entry name" value="Glyoxalase/Bleomycin resistance protein/Dihydroxybiphenyl dioxygenase"/>
    <property type="match status" value="1"/>
</dbReference>
<sequence length="144" mass="15274">MAASRCPAWRAASTRTRPARVRLMSVHPRVVADDFPATLRFYADLLGEPEKVVAEFEYASFDAGGETVLAVLGRRAAEAVLPVGRGDGGVLVVVPVPDVDATVAALPAGTVVAAPADRPGWGVRSAYLRDPEGNLVEVQTWLPR</sequence>
<dbReference type="Gene3D" id="3.10.180.10">
    <property type="entry name" value="2,3-Dihydroxybiphenyl 1,2-Dioxygenase, domain 1"/>
    <property type="match status" value="1"/>
</dbReference>
<dbReference type="InterPro" id="IPR004360">
    <property type="entry name" value="Glyas_Fos-R_dOase_dom"/>
</dbReference>
<feature type="domain" description="VOC" evidence="1">
    <location>
        <begin position="22"/>
        <end position="141"/>
    </location>
</feature>
<dbReference type="SMR" id="B2BM26"/>
<dbReference type="InterPro" id="IPR029068">
    <property type="entry name" value="Glyas_Bleomycin-R_OHBP_Dase"/>
</dbReference>
<protein>
    <recommendedName>
        <fullName evidence="1">VOC domain-containing protein</fullName>
    </recommendedName>
</protein>
<reference evidence="2" key="2">
    <citation type="journal article" date="2008" name="FEMS Microbiol. Lett.">
        <title>The biosynthetic genes encoding for the production of the dynemicin enediyne core in Micromonospora chersina ATCC53710.</title>
        <authorList>
            <person name="Gao Q."/>
            <person name="Thorson J.S."/>
        </authorList>
    </citation>
    <scope>NUCLEOTIDE SEQUENCE</scope>
    <source>
        <strain evidence="2">M956-1</strain>
    </source>
</reference>
<dbReference type="EMBL" id="EF552206">
    <property type="protein sequence ID" value="ACB47041.1"/>
    <property type="molecule type" value="Genomic_DNA"/>
</dbReference>
<dbReference type="PROSITE" id="PS51819">
    <property type="entry name" value="VOC"/>
    <property type="match status" value="1"/>
</dbReference>
<evidence type="ECO:0000259" key="1">
    <source>
        <dbReference type="PROSITE" id="PS51819"/>
    </source>
</evidence>
<accession>B2BM26</accession>
<evidence type="ECO:0000313" key="2">
    <source>
        <dbReference type="EMBL" id="ACB47041.1"/>
    </source>
</evidence>
<dbReference type="Pfam" id="PF00903">
    <property type="entry name" value="Glyoxalase"/>
    <property type="match status" value="1"/>
</dbReference>
<reference evidence="2" key="1">
    <citation type="submission" date="2007-04" db="EMBL/GenBank/DDBJ databases">
        <authorList>
            <person name="Gao Q.-J."/>
            <person name="Thorson J.S."/>
        </authorList>
    </citation>
    <scope>NUCLEOTIDE SEQUENCE</scope>
    <source>
        <strain evidence="2">M956-1</strain>
    </source>
</reference>
<organism evidence="2">
    <name type="scientific">Micromonospora chersina</name>
    <dbReference type="NCBI Taxonomy" id="47854"/>
    <lineage>
        <taxon>Bacteria</taxon>
        <taxon>Bacillati</taxon>
        <taxon>Actinomycetota</taxon>
        <taxon>Actinomycetes</taxon>
        <taxon>Micromonosporales</taxon>
        <taxon>Micromonosporaceae</taxon>
        <taxon>Micromonospora</taxon>
    </lineage>
</organism>
<name>B2BM26_9ACTN</name>